<dbReference type="EMBL" id="WKLP01000008">
    <property type="protein sequence ID" value="MRY11302.1"/>
    <property type="molecule type" value="Genomic_DNA"/>
</dbReference>
<evidence type="ECO:0000313" key="1">
    <source>
        <dbReference type="EMBL" id="MRY11302.1"/>
    </source>
</evidence>
<protein>
    <recommendedName>
        <fullName evidence="2">Antirepressor protein C-terminal domain-containing protein</fullName>
    </recommendedName>
</protein>
<accession>A0A6G1ZBU9</accession>
<proteinExistence type="predicted"/>
<evidence type="ECO:0008006" key="2">
    <source>
        <dbReference type="Google" id="ProtNLM"/>
    </source>
</evidence>
<name>A0A6G1ZBU9_9BACT</name>
<sequence>METNLILSKESSESEIKRYFNAVLELSKSNNEFPINLDEVWMLVYGRKSDAAEALQRDFIENVDYKVLRQNPQNSNGGRPSIEYRLSVSCMEFFIARKVRPVFEVYRQVFHKTTAQALPSGNRPTDSLTEQVKASLAWVEGVAGFLNLDNPTKLEMLKQVAGPLGMPVPVCVPMHAPADKIDLTTNRRDRDPYYDLYISGKIKSATKLLREHGSKMKARTFNKLLVEKGYLEVVTVPSDTRGQRTYNKITEAGLEFGVNLSIGSQKDVWPLWFPDRFGRLLDLVKRS</sequence>
<reference evidence="1" key="1">
    <citation type="journal article" date="2019" name="Nat. Med.">
        <title>A library of human gut bacterial isolates paired with longitudinal multiomics data enables mechanistic microbiome research.</title>
        <authorList>
            <person name="Poyet M."/>
            <person name="Groussin M."/>
            <person name="Gibbons S.M."/>
            <person name="Avila-Pacheco J."/>
            <person name="Jiang X."/>
            <person name="Kearney S.M."/>
            <person name="Perrotta A.R."/>
            <person name="Berdy B."/>
            <person name="Zhao S."/>
            <person name="Lieberman T.D."/>
            <person name="Swanson P.K."/>
            <person name="Smith M."/>
            <person name="Roesemann S."/>
            <person name="Alexander J.E."/>
            <person name="Rich S.A."/>
            <person name="Livny J."/>
            <person name="Vlamakis H."/>
            <person name="Clish C."/>
            <person name="Bullock K."/>
            <person name="Deik A."/>
            <person name="Scott J."/>
            <person name="Pierce K.A."/>
            <person name="Xavier R.J."/>
            <person name="Alm E.J."/>
        </authorList>
    </citation>
    <scope>NUCLEOTIDE SEQUENCE</scope>
    <source>
        <strain evidence="1">BIOML-A4</strain>
    </source>
</reference>
<dbReference type="AlphaFoldDB" id="A0A6G1ZBU9"/>
<organism evidence="1">
    <name type="scientific">Parabacteroides goldsteinii</name>
    <dbReference type="NCBI Taxonomy" id="328812"/>
    <lineage>
        <taxon>Bacteria</taxon>
        <taxon>Pseudomonadati</taxon>
        <taxon>Bacteroidota</taxon>
        <taxon>Bacteroidia</taxon>
        <taxon>Bacteroidales</taxon>
        <taxon>Tannerellaceae</taxon>
        <taxon>Parabacteroides</taxon>
    </lineage>
</organism>
<comment type="caution">
    <text evidence="1">The sequence shown here is derived from an EMBL/GenBank/DDBJ whole genome shotgun (WGS) entry which is preliminary data.</text>
</comment>
<dbReference type="RefSeq" id="WP_010801695.1">
    <property type="nucleotide sequence ID" value="NZ_CAMQVO010000014.1"/>
</dbReference>
<gene>
    <name evidence="1" type="ORF">GKE01_07430</name>
</gene>